<comment type="catalytic activity">
    <reaction evidence="6">
        <text>ATP + H2O = ADP + phosphate + H(+)</text>
        <dbReference type="Rhea" id="RHEA:13065"/>
        <dbReference type="ChEBI" id="CHEBI:15377"/>
        <dbReference type="ChEBI" id="CHEBI:15378"/>
        <dbReference type="ChEBI" id="CHEBI:30616"/>
        <dbReference type="ChEBI" id="CHEBI:43474"/>
        <dbReference type="ChEBI" id="CHEBI:456216"/>
        <dbReference type="EC" id="3.6.4.13"/>
    </reaction>
</comment>
<dbReference type="GO" id="GO:0003723">
    <property type="term" value="F:RNA binding"/>
    <property type="evidence" value="ECO:0007669"/>
    <property type="project" value="UniProtKB-UniRule"/>
</dbReference>
<dbReference type="GO" id="GO:0005524">
    <property type="term" value="F:ATP binding"/>
    <property type="evidence" value="ECO:0007669"/>
    <property type="project" value="UniProtKB-UniRule"/>
</dbReference>
<dbReference type="SUPFAM" id="SSF52540">
    <property type="entry name" value="P-loop containing nucleoside triphosphate hydrolases"/>
    <property type="match status" value="2"/>
</dbReference>
<dbReference type="PANTHER" id="PTHR24031">
    <property type="entry name" value="RNA HELICASE"/>
    <property type="match status" value="1"/>
</dbReference>
<dbReference type="PROSITE" id="PS51194">
    <property type="entry name" value="HELICASE_CTER"/>
    <property type="match status" value="1"/>
</dbReference>
<dbReference type="SMART" id="SM00487">
    <property type="entry name" value="DEXDc"/>
    <property type="match status" value="1"/>
</dbReference>
<feature type="region of interest" description="Disordered" evidence="7">
    <location>
        <begin position="9"/>
        <end position="208"/>
    </location>
</feature>
<feature type="compositionally biased region" description="Acidic residues" evidence="7">
    <location>
        <begin position="719"/>
        <end position="744"/>
    </location>
</feature>
<feature type="region of interest" description="Disordered" evidence="7">
    <location>
        <begin position="222"/>
        <end position="246"/>
    </location>
</feature>
<name>A0A9Q8LAW7_PASFU</name>
<feature type="domain" description="Helicase ATP-binding" evidence="8">
    <location>
        <begin position="387"/>
        <end position="646"/>
    </location>
</feature>
<feature type="domain" description="Helicase C-terminal" evidence="9">
    <location>
        <begin position="780"/>
        <end position="934"/>
    </location>
</feature>
<dbReference type="OMA" id="HLEWLVI"/>
<evidence type="ECO:0000256" key="1">
    <source>
        <dbReference type="ARBA" id="ARBA00022741"/>
    </source>
</evidence>
<comment type="domain">
    <text evidence="6">The Q motif is unique to and characteristic of the DEAD box family of RNA helicases and controls ATP binding and hydrolysis.</text>
</comment>
<evidence type="ECO:0000256" key="6">
    <source>
        <dbReference type="RuleBase" id="RU365068"/>
    </source>
</evidence>
<dbReference type="Pfam" id="PF00271">
    <property type="entry name" value="Helicase_C"/>
    <property type="match status" value="1"/>
</dbReference>
<dbReference type="GeneID" id="71982926"/>
<dbReference type="OrthoDB" id="3370at2759"/>
<dbReference type="EMBL" id="CP090164">
    <property type="protein sequence ID" value="UJO14005.1"/>
    <property type="molecule type" value="Genomic_DNA"/>
</dbReference>
<dbReference type="EC" id="3.6.4.13" evidence="6"/>
<dbReference type="InterPro" id="IPR001650">
    <property type="entry name" value="Helicase_C-like"/>
</dbReference>
<dbReference type="RefSeq" id="XP_047758371.1">
    <property type="nucleotide sequence ID" value="XM_047902196.1"/>
</dbReference>
<proteinExistence type="inferred from homology"/>
<dbReference type="CDD" id="cd18787">
    <property type="entry name" value="SF2_C_DEAD"/>
    <property type="match status" value="1"/>
</dbReference>
<gene>
    <name evidence="10" type="ORF">CLAFUR5_03048</name>
</gene>
<dbReference type="InterPro" id="IPR014001">
    <property type="entry name" value="Helicase_ATP-bd"/>
</dbReference>
<dbReference type="InterPro" id="IPR000629">
    <property type="entry name" value="RNA-helicase_DEAD-box_CS"/>
</dbReference>
<keyword evidence="1 6" id="KW-0547">Nucleotide-binding</keyword>
<dbReference type="PROSITE" id="PS51192">
    <property type="entry name" value="HELICASE_ATP_BIND_1"/>
    <property type="match status" value="1"/>
</dbReference>
<dbReference type="Proteomes" id="UP000756132">
    <property type="component" value="Chromosome 2"/>
</dbReference>
<evidence type="ECO:0000313" key="11">
    <source>
        <dbReference type="Proteomes" id="UP000756132"/>
    </source>
</evidence>
<feature type="compositionally biased region" description="Basic and acidic residues" evidence="7">
    <location>
        <begin position="179"/>
        <end position="189"/>
    </location>
</feature>
<evidence type="ECO:0000259" key="8">
    <source>
        <dbReference type="PROSITE" id="PS51192"/>
    </source>
</evidence>
<feature type="region of interest" description="Disordered" evidence="7">
    <location>
        <begin position="711"/>
        <end position="787"/>
    </location>
</feature>
<sequence length="954" mass="105324">MATLYKRYIPPKKPVVAESPASTLAVPKAQPAPVTEQKRKRERTEEEVAERKAKKLKKKGIDPATVTVPKKVEPELSAEQVEDVVPEPSNEAEPEVDVQDDAGPQPQGEFAHIKNAKKRHKLEKEARAARKAAQKAGVDIGTEATTVEASQGVHESTATTEPEQGESTVKQDRKKPRKRGPEEQTRDVADATQDEEVGTQGQYMDVDVSSKGINVVGDDQEAIDGTEPVPVSQAHDVAKPKKRGHKLENVLAGVQKEDAEEEEDEHLTKHASVISKFQKSAKRSMSLHEEESFEKLPAPPVVRDLELPAPERTPTPEFQNENEALPEWLAKPTIVPSDTKATFRDIGLRSEVCDRLTKLTFDEALPVQQTLLPILLQPGTPGSTFPPATEDIVPDVAVSAPTGSGKTIAYLLPIIEALRELHTPGELGALIIVPTRELVMQVAAVAESLAKGSDIRIGMSGSTGTFRDEQGKIISHGRRYDPAGYKTLVAKATAQLYPADDEAEVDTDGYIGAKEQQRIDDAVAGLVQHVPAYTSAVDILVATPGRLLEHINNTIGFSLVHLKWLVIDEADKLLDNQYEGFLESLNAELERPRTVEEQDARERYLRQKGRWEEWRERKIRKVILSATMTKDISKLTTLKLRRPQMVIVRGTEGEQQVIAGAEATEEDGVKQTADGFELPRTLVEYSIPVGDGAEKPLVAFELLRTRILRESDSKQSNESDSDAEPDSDDSSEVSSDSESDSESDSDVRDSSSSEDEIDTALMDPSRKRELANAATQSKMKAHQAARTSETDVPTVLIFTSRNESATRLSHLLKGIQPSWSRYITTLVKTTKPRIASKKSEPAIIVSTDRAARGLDSIAGRPITHVVQYDVPRSVESYVHHVGRTARAGRTGQAWTLVTRAEGKWFNETISGVKVNGIRRRMLVEQVKMRMQDDDIRQRYEEVLEGMKEEVYGGK</sequence>
<dbReference type="CDD" id="cd17956">
    <property type="entry name" value="DEADc_DDX51"/>
    <property type="match status" value="1"/>
</dbReference>
<reference evidence="10" key="1">
    <citation type="submission" date="2021-12" db="EMBL/GenBank/DDBJ databases">
        <authorList>
            <person name="Zaccaron A."/>
            <person name="Stergiopoulos I."/>
        </authorList>
    </citation>
    <scope>NUCLEOTIDE SEQUENCE</scope>
    <source>
        <strain evidence="10">Race5_Kim</strain>
    </source>
</reference>
<keyword evidence="2 6" id="KW-0378">Hydrolase</keyword>
<evidence type="ECO:0000256" key="4">
    <source>
        <dbReference type="ARBA" id="ARBA00022840"/>
    </source>
</evidence>
<dbReference type="PROSITE" id="PS00039">
    <property type="entry name" value="DEAD_ATP_HELICASE"/>
    <property type="match status" value="1"/>
</dbReference>
<keyword evidence="4 6" id="KW-0067">ATP-binding</keyword>
<evidence type="ECO:0000256" key="7">
    <source>
        <dbReference type="SAM" id="MobiDB-lite"/>
    </source>
</evidence>
<dbReference type="Gene3D" id="3.40.50.300">
    <property type="entry name" value="P-loop containing nucleotide triphosphate hydrolases"/>
    <property type="match status" value="2"/>
</dbReference>
<dbReference type="Pfam" id="PF00270">
    <property type="entry name" value="DEAD"/>
    <property type="match status" value="2"/>
</dbReference>
<dbReference type="KEGG" id="ffu:CLAFUR5_03048"/>
<feature type="compositionally biased region" description="Polar residues" evidence="7">
    <location>
        <begin position="143"/>
        <end position="168"/>
    </location>
</feature>
<feature type="compositionally biased region" description="Acidic residues" evidence="7">
    <location>
        <begin position="80"/>
        <end position="100"/>
    </location>
</feature>
<keyword evidence="11" id="KW-1185">Reference proteome</keyword>
<accession>A0A9Q8LAW7</accession>
<evidence type="ECO:0000313" key="10">
    <source>
        <dbReference type="EMBL" id="UJO14005.1"/>
    </source>
</evidence>
<evidence type="ECO:0000259" key="9">
    <source>
        <dbReference type="PROSITE" id="PS51194"/>
    </source>
</evidence>
<dbReference type="AlphaFoldDB" id="A0A9Q8LAW7"/>
<comment type="function">
    <text evidence="6">RNA helicase.</text>
</comment>
<dbReference type="GO" id="GO:0016787">
    <property type="term" value="F:hydrolase activity"/>
    <property type="evidence" value="ECO:0007669"/>
    <property type="project" value="UniProtKB-KW"/>
</dbReference>
<keyword evidence="3 6" id="KW-0347">Helicase</keyword>
<evidence type="ECO:0000256" key="5">
    <source>
        <dbReference type="ARBA" id="ARBA00022884"/>
    </source>
</evidence>
<feature type="compositionally biased region" description="Basic and acidic residues" evidence="7">
    <location>
        <begin position="36"/>
        <end position="51"/>
    </location>
</feature>
<dbReference type="InterPro" id="IPR011545">
    <property type="entry name" value="DEAD/DEAH_box_helicase_dom"/>
</dbReference>
<comment type="similarity">
    <text evidence="6">Belongs to the DEAD box helicase family.</text>
</comment>
<organism evidence="10 11">
    <name type="scientific">Passalora fulva</name>
    <name type="common">Tomato leaf mold</name>
    <name type="synonym">Cladosporium fulvum</name>
    <dbReference type="NCBI Taxonomy" id="5499"/>
    <lineage>
        <taxon>Eukaryota</taxon>
        <taxon>Fungi</taxon>
        <taxon>Dikarya</taxon>
        <taxon>Ascomycota</taxon>
        <taxon>Pezizomycotina</taxon>
        <taxon>Dothideomycetes</taxon>
        <taxon>Dothideomycetidae</taxon>
        <taxon>Mycosphaerellales</taxon>
        <taxon>Mycosphaerellaceae</taxon>
        <taxon>Fulvia</taxon>
    </lineage>
</organism>
<dbReference type="InterPro" id="IPR027417">
    <property type="entry name" value="P-loop_NTPase"/>
</dbReference>
<evidence type="ECO:0000256" key="3">
    <source>
        <dbReference type="ARBA" id="ARBA00022806"/>
    </source>
</evidence>
<keyword evidence="5 6" id="KW-0694">RNA-binding</keyword>
<reference evidence="10" key="2">
    <citation type="journal article" date="2022" name="Microb. Genom.">
        <title>A chromosome-scale genome assembly of the tomato pathogen Cladosporium fulvum reveals a compartmentalized genome architecture and the presence of a dispensable chromosome.</title>
        <authorList>
            <person name="Zaccaron A.Z."/>
            <person name="Chen L.H."/>
            <person name="Samaras A."/>
            <person name="Stergiopoulos I."/>
        </authorList>
    </citation>
    <scope>NUCLEOTIDE SEQUENCE</scope>
    <source>
        <strain evidence="10">Race5_Kim</strain>
    </source>
</reference>
<evidence type="ECO:0000256" key="2">
    <source>
        <dbReference type="ARBA" id="ARBA00022801"/>
    </source>
</evidence>
<dbReference type="GO" id="GO:0003724">
    <property type="term" value="F:RNA helicase activity"/>
    <property type="evidence" value="ECO:0007669"/>
    <property type="project" value="UniProtKB-EC"/>
</dbReference>
<protein>
    <recommendedName>
        <fullName evidence="6">ATP-dependent RNA helicase</fullName>
        <ecNumber evidence="6">3.6.4.13</ecNumber>
    </recommendedName>
</protein>